<sequence length="79" mass="8811">MKNFVEKAMKDDVSSMLEKRASLEAEVRALDQQIAEMKEVQRGAQINEVRGLISRYGLAMKEVFPSAQTGKRKPAADKG</sequence>
<comment type="caution">
    <text evidence="2">The sequence shown here is derived from an EMBL/GenBank/DDBJ whole genome shotgun (WGS) entry which is preliminary data.</text>
</comment>
<dbReference type="AlphaFoldDB" id="A0A5C6TPH1"/>
<dbReference type="EMBL" id="VOPW01000002">
    <property type="protein sequence ID" value="TXC62156.1"/>
    <property type="molecule type" value="Genomic_DNA"/>
</dbReference>
<evidence type="ECO:0000256" key="1">
    <source>
        <dbReference type="SAM" id="Coils"/>
    </source>
</evidence>
<keyword evidence="3" id="KW-1185">Reference proteome</keyword>
<accession>A0A5C6TPH1</accession>
<organism evidence="2 3">
    <name type="scientific">Piscinibacter aquaticus</name>
    <dbReference type="NCBI Taxonomy" id="392597"/>
    <lineage>
        <taxon>Bacteria</taxon>
        <taxon>Pseudomonadati</taxon>
        <taxon>Pseudomonadota</taxon>
        <taxon>Betaproteobacteria</taxon>
        <taxon>Burkholderiales</taxon>
        <taxon>Sphaerotilaceae</taxon>
        <taxon>Piscinibacter</taxon>
    </lineage>
</organism>
<evidence type="ECO:0000313" key="2">
    <source>
        <dbReference type="EMBL" id="TXC62156.1"/>
    </source>
</evidence>
<feature type="coiled-coil region" evidence="1">
    <location>
        <begin position="13"/>
        <end position="40"/>
    </location>
</feature>
<evidence type="ECO:0000313" key="3">
    <source>
        <dbReference type="Proteomes" id="UP000321832"/>
    </source>
</evidence>
<dbReference type="Proteomes" id="UP000321832">
    <property type="component" value="Unassembled WGS sequence"/>
</dbReference>
<name>A0A5C6TPH1_9BURK</name>
<keyword evidence="1" id="KW-0175">Coiled coil</keyword>
<proteinExistence type="predicted"/>
<gene>
    <name evidence="2" type="ORF">FSC37_22690</name>
</gene>
<reference evidence="2 3" key="1">
    <citation type="submission" date="2019-08" db="EMBL/GenBank/DDBJ databases">
        <authorList>
            <person name="Khan S.A."/>
            <person name="Jeon C.O."/>
            <person name="Jeong S.E."/>
        </authorList>
    </citation>
    <scope>NUCLEOTIDE SEQUENCE [LARGE SCALE GENOMIC DNA]</scope>
    <source>
        <strain evidence="3">IMCC1728</strain>
    </source>
</reference>
<protein>
    <submittedName>
        <fullName evidence="2">H-NS histone family protein</fullName>
    </submittedName>
</protein>